<dbReference type="InterPro" id="IPR021858">
    <property type="entry name" value="Fun_TF"/>
</dbReference>
<dbReference type="EMBL" id="RSCD01000001">
    <property type="protein sequence ID" value="RSH95702.1"/>
    <property type="molecule type" value="Genomic_DNA"/>
</dbReference>
<evidence type="ECO:0000256" key="1">
    <source>
        <dbReference type="SAM" id="MobiDB-lite"/>
    </source>
</evidence>
<dbReference type="STRING" id="1890683.A0A427YX99"/>
<feature type="region of interest" description="Disordered" evidence="1">
    <location>
        <begin position="1"/>
        <end position="34"/>
    </location>
</feature>
<dbReference type="OrthoDB" id="5419315at2759"/>
<dbReference type="Proteomes" id="UP000279259">
    <property type="component" value="Unassembled WGS sequence"/>
</dbReference>
<feature type="compositionally biased region" description="Polar residues" evidence="1">
    <location>
        <begin position="15"/>
        <end position="29"/>
    </location>
</feature>
<comment type="caution">
    <text evidence="2">The sequence shown here is derived from an EMBL/GenBank/DDBJ whole genome shotgun (WGS) entry which is preliminary data.</text>
</comment>
<dbReference type="Pfam" id="PF11951">
    <property type="entry name" value="Fungal_trans_2"/>
    <property type="match status" value="1"/>
</dbReference>
<evidence type="ECO:0000313" key="3">
    <source>
        <dbReference type="Proteomes" id="UP000279259"/>
    </source>
</evidence>
<name>A0A427YX99_9TREE</name>
<keyword evidence="3" id="KW-1185">Reference proteome</keyword>
<organism evidence="2 3">
    <name type="scientific">Saitozyma podzolica</name>
    <dbReference type="NCBI Taxonomy" id="1890683"/>
    <lineage>
        <taxon>Eukaryota</taxon>
        <taxon>Fungi</taxon>
        <taxon>Dikarya</taxon>
        <taxon>Basidiomycota</taxon>
        <taxon>Agaricomycotina</taxon>
        <taxon>Tremellomycetes</taxon>
        <taxon>Tremellales</taxon>
        <taxon>Trimorphomycetaceae</taxon>
        <taxon>Saitozyma</taxon>
    </lineage>
</organism>
<proteinExistence type="predicted"/>
<dbReference type="AlphaFoldDB" id="A0A427YX99"/>
<feature type="compositionally biased region" description="Low complexity" evidence="1">
    <location>
        <begin position="1"/>
        <end position="14"/>
    </location>
</feature>
<gene>
    <name evidence="2" type="ORF">EHS25_000794</name>
</gene>
<reference evidence="2 3" key="1">
    <citation type="submission" date="2018-11" db="EMBL/GenBank/DDBJ databases">
        <title>Genome sequence of Saitozyma podzolica DSM 27192.</title>
        <authorList>
            <person name="Aliyu H."/>
            <person name="Gorte O."/>
            <person name="Ochsenreither K."/>
        </authorList>
    </citation>
    <scope>NUCLEOTIDE SEQUENCE [LARGE SCALE GENOMIC DNA]</scope>
    <source>
        <strain evidence="2 3">DSM 27192</strain>
    </source>
</reference>
<protein>
    <submittedName>
        <fullName evidence="2">Uncharacterized protein</fullName>
    </submittedName>
</protein>
<sequence>MSPSQLSQPSASSLTNSTTDNTAEQSQGVSLHAAFQLPDPAQDTLAPATDLSEFISSLFQPSYPAGATGFSNNEATGASLYPGLLAQEPATSDLTRQSLPDTFDPGLLFIPPDDFDLPGGWDTVGLSQTAQIPMSFPSPGVLDSLLNSARDHDADIYAACLLRHAEERKALHQETASLDKAGESVSWAEVDGRCTWRPTYRQDSEVSAQPATSPVVNPLRATTRAAVLEALRQRVGKSRPDNGLGDVYANFALSLLGDPTRFSLAETLNAVGDLQTYNFMIGGAAASYAALLVGEAVVRGVMGSQPQLDLSDALRKCDMGLVCFSQADLGHCLSTKGRKPIFTLSGNGVNDALQAFPETVDGVPYTVPLLLHEILHEVVSGATVNGEQFAGLEHRIRALFNQSSVPLIWSRAGLLVLYQRLRGAGALHPVVKAMAWDILLNLEPKPCLKAQVFPLFLAGTVSFLQTQRDAIRSRWVKAPEKGFEESFQFLQALWNEMDETGQTVDWLSFGESRKATLAFF</sequence>
<evidence type="ECO:0000313" key="2">
    <source>
        <dbReference type="EMBL" id="RSH95702.1"/>
    </source>
</evidence>
<accession>A0A427YX99</accession>